<proteinExistence type="predicted"/>
<feature type="region of interest" description="Disordered" evidence="1">
    <location>
        <begin position="236"/>
        <end position="259"/>
    </location>
</feature>
<dbReference type="PANTHER" id="PTHR47481">
    <property type="match status" value="1"/>
</dbReference>
<organism evidence="2 3">
    <name type="scientific">Camelina sativa</name>
    <name type="common">False flax</name>
    <name type="synonym">Myagrum sativum</name>
    <dbReference type="NCBI Taxonomy" id="90675"/>
    <lineage>
        <taxon>Eukaryota</taxon>
        <taxon>Viridiplantae</taxon>
        <taxon>Streptophyta</taxon>
        <taxon>Embryophyta</taxon>
        <taxon>Tracheophyta</taxon>
        <taxon>Spermatophyta</taxon>
        <taxon>Magnoliopsida</taxon>
        <taxon>eudicotyledons</taxon>
        <taxon>Gunneridae</taxon>
        <taxon>Pentapetalae</taxon>
        <taxon>rosids</taxon>
        <taxon>malvids</taxon>
        <taxon>Brassicales</taxon>
        <taxon>Brassicaceae</taxon>
        <taxon>Camelineae</taxon>
        <taxon>Camelina</taxon>
    </lineage>
</organism>
<dbReference type="RefSeq" id="XP_019087559.1">
    <property type="nucleotide sequence ID" value="XM_019232014.1"/>
</dbReference>
<sequence>MSTSNMSTADTVAVSTTSLVYVNTSNVMKLSSTNFLMWSRQIHALFDGYDLANYLDGTVPVPPETISATDGTPPTANPAFGLWRRQDKLVYSALLGAISASVHPIVSRAATAHEIWSTLNTTYAKPSRGHILQLQNQVTQWMKGTGSIDDYVQGLVALYDKLALLGKVVDHDDQLAKLLKGLPDDYQQVVNQIEGRETTPSLPEVHEKLILHEANLLASTSATALPITANAASYNRNSNNRGYHSNNSGGHSNARSNQPCARRCSQFQLNSQFHATPYAPWKPRANLVTAPNVTPWVVDSGATHNLTTDLNNLALHQPYHGSDGVTIADGSTIPISHSGSTSLPTASRPLHLKDV</sequence>
<gene>
    <name evidence="3" type="primary">LOC109127384</name>
</gene>
<dbReference type="GeneID" id="109127384"/>
<keyword evidence="2" id="KW-1185">Reference proteome</keyword>
<evidence type="ECO:0000256" key="1">
    <source>
        <dbReference type="SAM" id="MobiDB-lite"/>
    </source>
</evidence>
<dbReference type="Proteomes" id="UP000694864">
    <property type="component" value="Chromosome 11"/>
</dbReference>
<evidence type="ECO:0000313" key="3">
    <source>
        <dbReference type="RefSeq" id="XP_019087559.1"/>
    </source>
</evidence>
<evidence type="ECO:0000313" key="2">
    <source>
        <dbReference type="Proteomes" id="UP000694864"/>
    </source>
</evidence>
<protein>
    <submittedName>
        <fullName evidence="3">Uncharacterized protein LOC109127384</fullName>
    </submittedName>
</protein>
<name>A0ABM1QLC1_CAMSA</name>
<dbReference type="PANTHER" id="PTHR47481:SF22">
    <property type="entry name" value="RETROTRANSPOSON GAG DOMAIN-CONTAINING PROTEIN"/>
    <property type="match status" value="1"/>
</dbReference>
<dbReference type="Pfam" id="PF14223">
    <property type="entry name" value="Retrotran_gag_2"/>
    <property type="match status" value="1"/>
</dbReference>
<reference evidence="2" key="1">
    <citation type="journal article" date="2014" name="Nat. Commun.">
        <title>The emerging biofuel crop Camelina sativa retains a highly undifferentiated hexaploid genome structure.</title>
        <authorList>
            <person name="Kagale S."/>
            <person name="Koh C."/>
            <person name="Nixon J."/>
            <person name="Bollina V."/>
            <person name="Clarke W.E."/>
            <person name="Tuteja R."/>
            <person name="Spillane C."/>
            <person name="Robinson S.J."/>
            <person name="Links M.G."/>
            <person name="Clarke C."/>
            <person name="Higgins E.E."/>
            <person name="Huebert T."/>
            <person name="Sharpe A.G."/>
            <person name="Parkin I.A."/>
        </authorList>
    </citation>
    <scope>NUCLEOTIDE SEQUENCE [LARGE SCALE GENOMIC DNA]</scope>
    <source>
        <strain evidence="2">cv. DH55</strain>
    </source>
</reference>
<feature type="compositionally biased region" description="Low complexity" evidence="1">
    <location>
        <begin position="236"/>
        <end position="257"/>
    </location>
</feature>
<reference evidence="3" key="2">
    <citation type="submission" date="2025-08" db="UniProtKB">
        <authorList>
            <consortium name="RefSeq"/>
        </authorList>
    </citation>
    <scope>IDENTIFICATION</scope>
    <source>
        <tissue evidence="3">Leaf</tissue>
    </source>
</reference>
<accession>A0ABM1QLC1</accession>